<dbReference type="Pfam" id="PF01055">
    <property type="entry name" value="Glyco_hydro_31_2nd"/>
    <property type="match status" value="1"/>
</dbReference>
<evidence type="ECO:0000256" key="2">
    <source>
        <dbReference type="ARBA" id="ARBA00022801"/>
    </source>
</evidence>
<dbReference type="InterPro" id="IPR000322">
    <property type="entry name" value="Glyco_hydro_31_TIM"/>
</dbReference>
<accession>A0A673MD89</accession>
<dbReference type="GO" id="GO:0007040">
    <property type="term" value="P:lysosome organization"/>
    <property type="evidence" value="ECO:0007669"/>
    <property type="project" value="TreeGrafter"/>
</dbReference>
<dbReference type="InterPro" id="IPR030459">
    <property type="entry name" value="Glyco_hydro_31_CS"/>
</dbReference>
<reference evidence="8" key="1">
    <citation type="submission" date="2025-08" db="UniProtKB">
        <authorList>
            <consortium name="Ensembl"/>
        </authorList>
    </citation>
    <scope>IDENTIFICATION</scope>
</reference>
<dbReference type="PROSITE" id="PS00707">
    <property type="entry name" value="GLYCOSYL_HYDROL_F31_2"/>
    <property type="match status" value="1"/>
</dbReference>
<evidence type="ECO:0000256" key="1">
    <source>
        <dbReference type="ARBA" id="ARBA00007806"/>
    </source>
</evidence>
<evidence type="ECO:0000313" key="9">
    <source>
        <dbReference type="Proteomes" id="UP000472270"/>
    </source>
</evidence>
<reference evidence="8" key="2">
    <citation type="submission" date="2025-09" db="UniProtKB">
        <authorList>
            <consortium name="Ensembl"/>
        </authorList>
    </citation>
    <scope>IDENTIFICATION</scope>
</reference>
<evidence type="ECO:0000256" key="4">
    <source>
        <dbReference type="RuleBase" id="RU361185"/>
    </source>
</evidence>
<feature type="domain" description="Glycosyl hydrolase family 31 C-terminal" evidence="7">
    <location>
        <begin position="153"/>
        <end position="192"/>
    </location>
</feature>
<dbReference type="GO" id="GO:0004558">
    <property type="term" value="F:alpha-1,4-glucosidase activity"/>
    <property type="evidence" value="ECO:0007669"/>
    <property type="project" value="TreeGrafter"/>
</dbReference>
<proteinExistence type="inferred from homology"/>
<evidence type="ECO:0000256" key="5">
    <source>
        <dbReference type="SAM" id="Phobius"/>
    </source>
</evidence>
<dbReference type="PANTHER" id="PTHR22762:SF92">
    <property type="entry name" value="LYSOSOMAL ALPHA-GLUCOSIDASE"/>
    <property type="match status" value="1"/>
</dbReference>
<evidence type="ECO:0008006" key="10">
    <source>
        <dbReference type="Google" id="ProtNLM"/>
    </source>
</evidence>
<dbReference type="SUPFAM" id="SSF51011">
    <property type="entry name" value="Glycosyl hydrolase domain"/>
    <property type="match status" value="1"/>
</dbReference>
<dbReference type="PANTHER" id="PTHR22762">
    <property type="entry name" value="ALPHA-GLUCOSIDASE"/>
    <property type="match status" value="1"/>
</dbReference>
<dbReference type="InterPro" id="IPR048395">
    <property type="entry name" value="Glyco_hydro_31_C"/>
</dbReference>
<keyword evidence="9" id="KW-1185">Reference proteome</keyword>
<feature type="domain" description="Glycoside hydrolase family 31 TIM barrel" evidence="6">
    <location>
        <begin position="60"/>
        <end position="145"/>
    </location>
</feature>
<evidence type="ECO:0000259" key="7">
    <source>
        <dbReference type="Pfam" id="PF21365"/>
    </source>
</evidence>
<evidence type="ECO:0000259" key="6">
    <source>
        <dbReference type="Pfam" id="PF01055"/>
    </source>
</evidence>
<protein>
    <recommendedName>
        <fullName evidence="10">Glucosidase, alpha</fullName>
    </recommendedName>
</protein>
<feature type="transmembrane region" description="Helical" evidence="5">
    <location>
        <begin position="51"/>
        <end position="73"/>
    </location>
</feature>
<dbReference type="Proteomes" id="UP000472270">
    <property type="component" value="Unassembled WGS sequence"/>
</dbReference>
<dbReference type="SUPFAM" id="SSF51445">
    <property type="entry name" value="(Trans)glycosidases"/>
    <property type="match status" value="1"/>
</dbReference>
<evidence type="ECO:0000313" key="8">
    <source>
        <dbReference type="Ensembl" id="ENSSRHP00000090343.1"/>
    </source>
</evidence>
<comment type="similarity">
    <text evidence="1 4">Belongs to the glycosyl hydrolase 31 family.</text>
</comment>
<dbReference type="InterPro" id="IPR013780">
    <property type="entry name" value="Glyco_hydro_b"/>
</dbReference>
<keyword evidence="5" id="KW-0812">Transmembrane</keyword>
<keyword evidence="5" id="KW-1133">Transmembrane helix</keyword>
<dbReference type="GO" id="GO:0005980">
    <property type="term" value="P:glycogen catabolic process"/>
    <property type="evidence" value="ECO:0007669"/>
    <property type="project" value="TreeGrafter"/>
</dbReference>
<dbReference type="Gene3D" id="2.60.40.1180">
    <property type="entry name" value="Golgi alpha-mannosidase II"/>
    <property type="match status" value="1"/>
</dbReference>
<keyword evidence="2 4" id="KW-0378">Hydrolase</keyword>
<dbReference type="Gene3D" id="3.20.20.80">
    <property type="entry name" value="Glycosidases"/>
    <property type="match status" value="1"/>
</dbReference>
<dbReference type="GO" id="GO:0005765">
    <property type="term" value="C:lysosomal membrane"/>
    <property type="evidence" value="ECO:0007669"/>
    <property type="project" value="TreeGrafter"/>
</dbReference>
<name>A0A673MD89_9TELE</name>
<keyword evidence="3 4" id="KW-0326">Glycosidase</keyword>
<evidence type="ECO:0000256" key="3">
    <source>
        <dbReference type="ARBA" id="ARBA00023295"/>
    </source>
</evidence>
<dbReference type="Pfam" id="PF21365">
    <property type="entry name" value="Glyco_hydro_31_3rd"/>
    <property type="match status" value="1"/>
</dbReference>
<keyword evidence="5" id="KW-0472">Membrane</keyword>
<sequence>MVQFQSQRGSRSKLYTFSVVKNQMWCSQCNLATQIWNLNLFLMLAKHVSSLFLVFCYVSVSVPGVLLFGLYGVPLVGADVCGFGGDTSEELCVRWTQLGAFYPFMRNHNDRPNPQEPYVFSQQAQGAMRTAITLRYSLLPFLYTLFHHAHTSGSTVARPLFLEFPTDPNCQSIDRQLLWGSSLLISLVLEEPPGTCYRNRAKGDLFWDDGESLDTFEHGNYSYVLFFAEEVQNRVNFDFMLT</sequence>
<dbReference type="InterPro" id="IPR017853">
    <property type="entry name" value="GH"/>
</dbReference>
<organism evidence="8 9">
    <name type="scientific">Sinocyclocheilus rhinocerous</name>
    <dbReference type="NCBI Taxonomy" id="307959"/>
    <lineage>
        <taxon>Eukaryota</taxon>
        <taxon>Metazoa</taxon>
        <taxon>Chordata</taxon>
        <taxon>Craniata</taxon>
        <taxon>Vertebrata</taxon>
        <taxon>Euteleostomi</taxon>
        <taxon>Actinopterygii</taxon>
        <taxon>Neopterygii</taxon>
        <taxon>Teleostei</taxon>
        <taxon>Ostariophysi</taxon>
        <taxon>Cypriniformes</taxon>
        <taxon>Cyprinidae</taxon>
        <taxon>Cyprininae</taxon>
        <taxon>Sinocyclocheilus</taxon>
    </lineage>
</organism>
<dbReference type="Ensembl" id="ENSSRHT00000092782.1">
    <property type="protein sequence ID" value="ENSSRHP00000090343.1"/>
    <property type="gene ID" value="ENSSRHG00000044630.1"/>
</dbReference>
<dbReference type="AlphaFoldDB" id="A0A673MD89"/>